<evidence type="ECO:0000313" key="3">
    <source>
        <dbReference type="Proteomes" id="UP000037460"/>
    </source>
</evidence>
<protein>
    <submittedName>
        <fullName evidence="2">Uncharacterized protein</fullName>
    </submittedName>
</protein>
<feature type="region of interest" description="Disordered" evidence="1">
    <location>
        <begin position="320"/>
        <end position="339"/>
    </location>
</feature>
<accession>A0A0M0JWE3</accession>
<feature type="region of interest" description="Disordered" evidence="1">
    <location>
        <begin position="227"/>
        <end position="249"/>
    </location>
</feature>
<gene>
    <name evidence="2" type="ORF">Ctob_002936</name>
</gene>
<reference evidence="3" key="1">
    <citation type="journal article" date="2015" name="PLoS Genet.">
        <title>Genome Sequence and Transcriptome Analyses of Chrysochromulina tobin: Metabolic Tools for Enhanced Algal Fitness in the Prominent Order Prymnesiales (Haptophyceae).</title>
        <authorList>
            <person name="Hovde B.T."/>
            <person name="Deodato C.R."/>
            <person name="Hunsperger H.M."/>
            <person name="Ryken S.A."/>
            <person name="Yost W."/>
            <person name="Jha R.K."/>
            <person name="Patterson J."/>
            <person name="Monnat R.J. Jr."/>
            <person name="Barlow S.B."/>
            <person name="Starkenburg S.R."/>
            <person name="Cattolico R.A."/>
        </authorList>
    </citation>
    <scope>NUCLEOTIDE SEQUENCE</scope>
    <source>
        <strain evidence="3">CCMP291</strain>
    </source>
</reference>
<evidence type="ECO:0000313" key="2">
    <source>
        <dbReference type="EMBL" id="KOO30637.1"/>
    </source>
</evidence>
<dbReference type="AlphaFoldDB" id="A0A0M0JWE3"/>
<dbReference type="Proteomes" id="UP000037460">
    <property type="component" value="Unassembled WGS sequence"/>
</dbReference>
<comment type="caution">
    <text evidence="2">The sequence shown here is derived from an EMBL/GenBank/DDBJ whole genome shotgun (WGS) entry which is preliminary data.</text>
</comment>
<sequence length="339" mass="34246">MAATSQIQEMTVHPLEATPLVGHVAIRVLSGRIRILGYDFAPASDDEDEHWFTLHSPAGGLTAVLQTPSAISCGARVLLRSLSESIGFEAATAHNSAGNNGSVEEARLGIRLLKGVPCAGAEGRLGGLGALVPVAWAAALQTLAGSLSVPPPGTAPEDEPLRSESRPGVGEGGTDAKGSAQNDALPIEQTLRALKTTLRALNVSLVGLLVPPARVVVGASGGAETAVPPSGGGWAEHEEAPATAPDGSGGWSDHECVGLGLVRSVDVPNGLIFLSTPAPPEQLARVRAALEVPLALFQPTALTGASPFLVADALKAAGTGGERMKSRNNIGRASAGLAG</sequence>
<dbReference type="EMBL" id="JWZX01002188">
    <property type="protein sequence ID" value="KOO30637.1"/>
    <property type="molecule type" value="Genomic_DNA"/>
</dbReference>
<dbReference type="OrthoDB" id="2405412at2759"/>
<name>A0A0M0JWE3_9EUKA</name>
<keyword evidence="3" id="KW-1185">Reference proteome</keyword>
<feature type="region of interest" description="Disordered" evidence="1">
    <location>
        <begin position="147"/>
        <end position="184"/>
    </location>
</feature>
<proteinExistence type="predicted"/>
<organism evidence="2 3">
    <name type="scientific">Chrysochromulina tobinii</name>
    <dbReference type="NCBI Taxonomy" id="1460289"/>
    <lineage>
        <taxon>Eukaryota</taxon>
        <taxon>Haptista</taxon>
        <taxon>Haptophyta</taxon>
        <taxon>Prymnesiophyceae</taxon>
        <taxon>Prymnesiales</taxon>
        <taxon>Chrysochromulinaceae</taxon>
        <taxon>Chrysochromulina</taxon>
    </lineage>
</organism>
<evidence type="ECO:0000256" key="1">
    <source>
        <dbReference type="SAM" id="MobiDB-lite"/>
    </source>
</evidence>